<dbReference type="InterPro" id="IPR000064">
    <property type="entry name" value="NLP_P60_dom"/>
</dbReference>
<evidence type="ECO:0000256" key="5">
    <source>
        <dbReference type="SAM" id="SignalP"/>
    </source>
</evidence>
<dbReference type="InterPro" id="IPR038765">
    <property type="entry name" value="Papain-like_cys_pep_sf"/>
</dbReference>
<evidence type="ECO:0000256" key="4">
    <source>
        <dbReference type="ARBA" id="ARBA00022807"/>
    </source>
</evidence>
<dbReference type="Pfam" id="PF00877">
    <property type="entry name" value="NLPC_P60"/>
    <property type="match status" value="1"/>
</dbReference>
<keyword evidence="4" id="KW-0788">Thiol protease</keyword>
<keyword evidence="8" id="KW-1185">Reference proteome</keyword>
<dbReference type="RefSeq" id="WP_190913697.1">
    <property type="nucleotide sequence ID" value="NZ_JACXIZ010000003.1"/>
</dbReference>
<dbReference type="InterPro" id="IPR051202">
    <property type="entry name" value="Peptidase_C40"/>
</dbReference>
<accession>A0A927BQK3</accession>
<dbReference type="Proteomes" id="UP000621560">
    <property type="component" value="Unassembled WGS sequence"/>
</dbReference>
<protein>
    <submittedName>
        <fullName evidence="7">C40 family peptidase</fullName>
    </submittedName>
</protein>
<name>A0A927BQK3_9BACL</name>
<evidence type="ECO:0000259" key="6">
    <source>
        <dbReference type="PROSITE" id="PS51935"/>
    </source>
</evidence>
<keyword evidence="3" id="KW-0378">Hydrolase</keyword>
<gene>
    <name evidence="7" type="ORF">IDH44_00575</name>
</gene>
<comment type="caution">
    <text evidence="7">The sequence shown here is derived from an EMBL/GenBank/DDBJ whole genome shotgun (WGS) entry which is preliminary data.</text>
</comment>
<proteinExistence type="inferred from homology"/>
<evidence type="ECO:0000256" key="1">
    <source>
        <dbReference type="ARBA" id="ARBA00007074"/>
    </source>
</evidence>
<dbReference type="AlphaFoldDB" id="A0A927BQK3"/>
<dbReference type="GO" id="GO:0006508">
    <property type="term" value="P:proteolysis"/>
    <property type="evidence" value="ECO:0007669"/>
    <property type="project" value="UniProtKB-KW"/>
</dbReference>
<evidence type="ECO:0000313" key="7">
    <source>
        <dbReference type="EMBL" id="MBD2843668.1"/>
    </source>
</evidence>
<dbReference type="Gene3D" id="3.90.1720.10">
    <property type="entry name" value="endopeptidase domain like (from Nostoc punctiforme)"/>
    <property type="match status" value="1"/>
</dbReference>
<reference evidence="7" key="1">
    <citation type="submission" date="2020-09" db="EMBL/GenBank/DDBJ databases">
        <title>A novel bacterium of genus Paenibacillus, isolated from South China Sea.</title>
        <authorList>
            <person name="Huang H."/>
            <person name="Mo K."/>
            <person name="Hu Y."/>
        </authorList>
    </citation>
    <scope>NUCLEOTIDE SEQUENCE</scope>
    <source>
        <strain evidence="7">IB182496</strain>
    </source>
</reference>
<dbReference type="PANTHER" id="PTHR47053">
    <property type="entry name" value="MUREIN DD-ENDOPEPTIDASE MEPH-RELATED"/>
    <property type="match status" value="1"/>
</dbReference>
<dbReference type="SUPFAM" id="SSF54001">
    <property type="entry name" value="Cysteine proteinases"/>
    <property type="match status" value="1"/>
</dbReference>
<dbReference type="GO" id="GO:0008234">
    <property type="term" value="F:cysteine-type peptidase activity"/>
    <property type="evidence" value="ECO:0007669"/>
    <property type="project" value="UniProtKB-KW"/>
</dbReference>
<comment type="similarity">
    <text evidence="1">Belongs to the peptidase C40 family.</text>
</comment>
<organism evidence="7 8">
    <name type="scientific">Paenibacillus sabuli</name>
    <dbReference type="NCBI Taxonomy" id="2772509"/>
    <lineage>
        <taxon>Bacteria</taxon>
        <taxon>Bacillati</taxon>
        <taxon>Bacillota</taxon>
        <taxon>Bacilli</taxon>
        <taxon>Bacillales</taxon>
        <taxon>Paenibacillaceae</taxon>
        <taxon>Paenibacillus</taxon>
    </lineage>
</organism>
<dbReference type="PROSITE" id="PS51935">
    <property type="entry name" value="NLPC_P60"/>
    <property type="match status" value="1"/>
</dbReference>
<sequence>MRNSIVKKLVSVSLCAAIGFSSLTMAIAPKASAATEESLNLIETGKEYLGVSYKYGAPSGVTYAFDCSSFTQYVFKQYDVKLSRSSRAQAKTGQKVARGSLSVGDLVFFNTSGNSISHVGIYAGDNKMLHASSSKGISFANINSSYWKNKYVTARRVL</sequence>
<keyword evidence="5" id="KW-0732">Signal</keyword>
<feature type="domain" description="NlpC/P60" evidence="6">
    <location>
        <begin position="35"/>
        <end position="158"/>
    </location>
</feature>
<feature type="signal peptide" evidence="5">
    <location>
        <begin position="1"/>
        <end position="26"/>
    </location>
</feature>
<evidence type="ECO:0000256" key="3">
    <source>
        <dbReference type="ARBA" id="ARBA00022801"/>
    </source>
</evidence>
<evidence type="ECO:0000256" key="2">
    <source>
        <dbReference type="ARBA" id="ARBA00022670"/>
    </source>
</evidence>
<dbReference type="EMBL" id="JACXIZ010000003">
    <property type="protein sequence ID" value="MBD2843668.1"/>
    <property type="molecule type" value="Genomic_DNA"/>
</dbReference>
<evidence type="ECO:0000313" key="8">
    <source>
        <dbReference type="Proteomes" id="UP000621560"/>
    </source>
</evidence>
<keyword evidence="2" id="KW-0645">Protease</keyword>
<feature type="chain" id="PRO_5039347206" evidence="5">
    <location>
        <begin position="27"/>
        <end position="158"/>
    </location>
</feature>
<dbReference type="PANTHER" id="PTHR47053:SF3">
    <property type="entry name" value="GAMMA-D-GLUTAMYL-L-LYSINE DIPEPTIDYL-PEPTIDASE"/>
    <property type="match status" value="1"/>
</dbReference>